<dbReference type="RefSeq" id="XP_017970421.1">
    <property type="nucleotide sequence ID" value="XM_018114932.1"/>
</dbReference>
<dbReference type="PANTHER" id="PTHR46148">
    <property type="entry name" value="CHROMO DOMAIN-CONTAINING PROTEIN"/>
    <property type="match status" value="1"/>
</dbReference>
<dbReference type="AlphaFoldDB" id="A0AB32VX34"/>
<dbReference type="KEGG" id="tcc:108660674"/>
<evidence type="ECO:0000313" key="2">
    <source>
        <dbReference type="Proteomes" id="UP000694886"/>
    </source>
</evidence>
<protein>
    <submittedName>
        <fullName evidence="3">Uncharacterized protein LOC108660674</fullName>
    </submittedName>
</protein>
<name>A0AB32VX34_THECC</name>
<evidence type="ECO:0000313" key="3">
    <source>
        <dbReference type="RefSeq" id="XP_017970421.1"/>
    </source>
</evidence>
<reference evidence="3" key="2">
    <citation type="submission" date="2025-08" db="UniProtKB">
        <authorList>
            <consortium name="RefSeq"/>
        </authorList>
    </citation>
    <scope>IDENTIFICATION</scope>
</reference>
<gene>
    <name evidence="3" type="primary">LOC108660674</name>
</gene>
<reference evidence="2" key="1">
    <citation type="journal article" date="1997" name="Nucleic Acids Res.">
        <title>tRNAscan-SE: a program for improved detection of transfer RNA genes in genomic sequence.</title>
        <authorList>
            <person name="Lowe T.M."/>
            <person name="Eddy S.R."/>
        </authorList>
    </citation>
    <scope>NUCLEOTIDE SEQUENCE [LARGE SCALE GENOMIC DNA]</scope>
    <source>
        <strain evidence="2">r\B97-61/B2</strain>
    </source>
</reference>
<dbReference type="Pfam" id="PF24626">
    <property type="entry name" value="SH3_Tf2-1"/>
    <property type="match status" value="1"/>
</dbReference>
<proteinExistence type="predicted"/>
<accession>A0AB32VX34</accession>
<feature type="domain" description="Tf2-1-like SH3-like" evidence="1">
    <location>
        <begin position="3"/>
        <end position="51"/>
    </location>
</feature>
<sequence>MRFGKKGKLSPRHIGPFKILERVGAVAYHLALPPDLSNIHPVFHVSMLRKYNPNPSHVMRYETIQLKDDLTYEEQPVAILDRQVKKLRSKEVASVKMLWRNHTSEEVTWEAEEEMRTKYLHLFDT</sequence>
<evidence type="ECO:0000259" key="1">
    <source>
        <dbReference type="Pfam" id="PF24626"/>
    </source>
</evidence>
<dbReference type="InterPro" id="IPR056924">
    <property type="entry name" value="SH3_Tf2-1"/>
</dbReference>
<dbReference type="Gramene" id="Tc02v2_t018780.1">
    <property type="protein sequence ID" value="Tc02v2_p018780.1"/>
    <property type="gene ID" value="Tc02v2_g018780"/>
</dbReference>
<organism evidence="2 3">
    <name type="scientific">Theobroma cacao</name>
    <name type="common">Cacao</name>
    <name type="synonym">Cocoa</name>
    <dbReference type="NCBI Taxonomy" id="3641"/>
    <lineage>
        <taxon>Eukaryota</taxon>
        <taxon>Viridiplantae</taxon>
        <taxon>Streptophyta</taxon>
        <taxon>Embryophyta</taxon>
        <taxon>Tracheophyta</taxon>
        <taxon>Spermatophyta</taxon>
        <taxon>Magnoliopsida</taxon>
        <taxon>eudicotyledons</taxon>
        <taxon>Gunneridae</taxon>
        <taxon>Pentapetalae</taxon>
        <taxon>rosids</taxon>
        <taxon>malvids</taxon>
        <taxon>Malvales</taxon>
        <taxon>Malvaceae</taxon>
        <taxon>Byttnerioideae</taxon>
        <taxon>Theobroma</taxon>
    </lineage>
</organism>
<dbReference type="GeneID" id="108660674"/>
<dbReference type="PANTHER" id="PTHR46148:SF60">
    <property type="entry name" value="CHROMO DOMAIN-CONTAINING PROTEIN"/>
    <property type="match status" value="1"/>
</dbReference>
<dbReference type="Proteomes" id="UP000694886">
    <property type="component" value="Chromosome 2"/>
</dbReference>